<name>A0A395IJ54_9HELO</name>
<dbReference type="InterPro" id="IPR056330">
    <property type="entry name" value="CTT_SPB4"/>
</dbReference>
<dbReference type="EMBL" id="QKRW01000046">
    <property type="protein sequence ID" value="RAL59934.1"/>
    <property type="molecule type" value="Genomic_DNA"/>
</dbReference>
<accession>A0A395IJ54</accession>
<dbReference type="Proteomes" id="UP000249056">
    <property type="component" value="Unassembled WGS sequence"/>
</dbReference>
<evidence type="ECO:0000256" key="1">
    <source>
        <dbReference type="SAM" id="MobiDB-lite"/>
    </source>
</evidence>
<protein>
    <recommendedName>
        <fullName evidence="2">ATP-dependent rRNA helicase SPB4-like C-terminal tail domain-containing protein</fullName>
    </recommendedName>
</protein>
<keyword evidence="4" id="KW-1185">Reference proteome</keyword>
<comment type="caution">
    <text evidence="3">The sequence shown here is derived from an EMBL/GenBank/DDBJ whole genome shotgun (WGS) entry which is preliminary data.</text>
</comment>
<dbReference type="OrthoDB" id="7396459at2759"/>
<feature type="compositionally biased region" description="Basic and acidic residues" evidence="1">
    <location>
        <begin position="63"/>
        <end position="89"/>
    </location>
</feature>
<feature type="region of interest" description="Disordered" evidence="1">
    <location>
        <begin position="49"/>
        <end position="89"/>
    </location>
</feature>
<organism evidence="3 4">
    <name type="scientific">Monilinia fructigena</name>
    <dbReference type="NCBI Taxonomy" id="38457"/>
    <lineage>
        <taxon>Eukaryota</taxon>
        <taxon>Fungi</taxon>
        <taxon>Dikarya</taxon>
        <taxon>Ascomycota</taxon>
        <taxon>Pezizomycotina</taxon>
        <taxon>Leotiomycetes</taxon>
        <taxon>Helotiales</taxon>
        <taxon>Sclerotiniaceae</taxon>
        <taxon>Monilinia</taxon>
    </lineage>
</organism>
<evidence type="ECO:0000259" key="2">
    <source>
        <dbReference type="Pfam" id="PF23681"/>
    </source>
</evidence>
<sequence>MPELKKWEGDKTLALNWTCVSMHTKDKVREKARRVAMEEAKIAGPYVPTEEQIARKKQRAWSQKHEKQDLKELKREKKKERERLKDWTR</sequence>
<dbReference type="Pfam" id="PF23681">
    <property type="entry name" value="CTT_SPB4"/>
    <property type="match status" value="1"/>
</dbReference>
<gene>
    <name evidence="3" type="ORF">DID88_000560</name>
</gene>
<reference evidence="3 4" key="1">
    <citation type="submission" date="2018-06" db="EMBL/GenBank/DDBJ databases">
        <title>Genome Sequence of the Brown Rot Fungal Pathogen Monilinia fructigena.</title>
        <authorList>
            <person name="Landi L."/>
            <person name="De Miccolis Angelini R.M."/>
            <person name="Pollastro S."/>
            <person name="Abate D."/>
            <person name="Faretra F."/>
            <person name="Romanazzi G."/>
        </authorList>
    </citation>
    <scope>NUCLEOTIDE SEQUENCE [LARGE SCALE GENOMIC DNA]</scope>
    <source>
        <strain evidence="3 4">Mfrg269</strain>
    </source>
</reference>
<evidence type="ECO:0000313" key="4">
    <source>
        <dbReference type="Proteomes" id="UP000249056"/>
    </source>
</evidence>
<feature type="domain" description="ATP-dependent rRNA helicase SPB4-like C-terminal tail" evidence="2">
    <location>
        <begin position="25"/>
        <end position="86"/>
    </location>
</feature>
<evidence type="ECO:0000313" key="3">
    <source>
        <dbReference type="EMBL" id="RAL59934.1"/>
    </source>
</evidence>
<dbReference type="AlphaFoldDB" id="A0A395IJ54"/>
<proteinExistence type="predicted"/>